<dbReference type="AlphaFoldDB" id="A0A2P8HWK4"/>
<dbReference type="Pfam" id="PF08807">
    <property type="entry name" value="DUF1798"/>
    <property type="match status" value="1"/>
</dbReference>
<dbReference type="InterPro" id="IPR023351">
    <property type="entry name" value="YppE-like_sf"/>
</dbReference>
<reference evidence="2 3" key="1">
    <citation type="submission" date="2018-03" db="EMBL/GenBank/DDBJ databases">
        <title>Genomic Encyclopedia of Type Strains, Phase III (KMG-III): the genomes of soil and plant-associated and newly described type strains.</title>
        <authorList>
            <person name="Whitman W."/>
        </authorList>
    </citation>
    <scope>NUCLEOTIDE SEQUENCE [LARGE SCALE GENOMIC DNA]</scope>
    <source>
        <strain evidence="2 3">CGMCC 1.07653</strain>
    </source>
</reference>
<dbReference type="OrthoDB" id="2361079at2"/>
<dbReference type="Proteomes" id="UP000242310">
    <property type="component" value="Unassembled WGS sequence"/>
</dbReference>
<evidence type="ECO:0000313" key="3">
    <source>
        <dbReference type="Proteomes" id="UP000242310"/>
    </source>
</evidence>
<dbReference type="SUPFAM" id="SSF140415">
    <property type="entry name" value="YppE-like"/>
    <property type="match status" value="1"/>
</dbReference>
<evidence type="ECO:0000313" key="2">
    <source>
        <dbReference type="EMBL" id="PSL50545.1"/>
    </source>
</evidence>
<sequence length="128" mass="14854">MSPPAENLKQQTNTLKAYNEEAASAFNEIRNSEREVDFFVEVKPFVDRVQAAADQWLESAEQWVKTHQPREVYPSQLNDTHENITILAVKAFQHDTKERRFKEMVQSVEYVLNSLLQAVEEVEEENGT</sequence>
<dbReference type="Gene3D" id="1.20.120.440">
    <property type="entry name" value="YppE-like"/>
    <property type="match status" value="1"/>
</dbReference>
<protein>
    <submittedName>
        <fullName evidence="2">Uncharacterized protein DUF1798</fullName>
    </submittedName>
</protein>
<dbReference type="RefSeq" id="WP_106587869.1">
    <property type="nucleotide sequence ID" value="NZ_PYAV01000003.1"/>
</dbReference>
<organism evidence="2 3">
    <name type="scientific">Salsuginibacillus halophilus</name>
    <dbReference type="NCBI Taxonomy" id="517424"/>
    <lineage>
        <taxon>Bacteria</taxon>
        <taxon>Bacillati</taxon>
        <taxon>Bacillota</taxon>
        <taxon>Bacilli</taxon>
        <taxon>Bacillales</taxon>
        <taxon>Bacillaceae</taxon>
        <taxon>Salsuginibacillus</taxon>
    </lineage>
</organism>
<proteinExistence type="predicted"/>
<comment type="caution">
    <text evidence="2">The sequence shown here is derived from an EMBL/GenBank/DDBJ whole genome shotgun (WGS) entry which is preliminary data.</text>
</comment>
<accession>A0A2P8HWK4</accession>
<feature type="coiled-coil region" evidence="1">
    <location>
        <begin position="8"/>
        <end position="35"/>
    </location>
</feature>
<gene>
    <name evidence="2" type="ORF">B0H94_103157</name>
</gene>
<keyword evidence="1" id="KW-0175">Coiled coil</keyword>
<evidence type="ECO:0000256" key="1">
    <source>
        <dbReference type="SAM" id="Coils"/>
    </source>
</evidence>
<keyword evidence="3" id="KW-1185">Reference proteome</keyword>
<dbReference type="EMBL" id="PYAV01000003">
    <property type="protein sequence ID" value="PSL50545.1"/>
    <property type="molecule type" value="Genomic_DNA"/>
</dbReference>
<name>A0A2P8HWK4_9BACI</name>
<dbReference type="InterPro" id="IPR014913">
    <property type="entry name" value="YppE-like"/>
</dbReference>